<dbReference type="AlphaFoldDB" id="A0A0F6CLF7"/>
<keyword evidence="5 10" id="KW-0862">Zinc</keyword>
<dbReference type="GO" id="GO:0008270">
    <property type="term" value="F:zinc ion binding"/>
    <property type="evidence" value="ECO:0007669"/>
    <property type="project" value="UniProtKB-UniRule"/>
</dbReference>
<dbReference type="Proteomes" id="UP000018735">
    <property type="component" value="Chromosome"/>
</dbReference>
<evidence type="ECO:0000256" key="9">
    <source>
        <dbReference type="ARBA" id="ARBA00047398"/>
    </source>
</evidence>
<keyword evidence="3 10" id="KW-0479">Metal-binding</keyword>
<protein>
    <recommendedName>
        <fullName evidence="10">Cysteine--tRNA ligase</fullName>
        <ecNumber evidence="10">6.1.1.16</ecNumber>
    </recommendedName>
    <alternativeName>
        <fullName evidence="10">Cysteinyl-tRNA synthetase</fullName>
        <shortName evidence="10">CysRS</shortName>
    </alternativeName>
</protein>
<dbReference type="HOGENOM" id="CLU_013528_0_0_14"/>
<feature type="binding site" evidence="10">
    <location>
        <position position="24"/>
    </location>
    <ligand>
        <name>Zn(2+)</name>
        <dbReference type="ChEBI" id="CHEBI:29105"/>
    </ligand>
</feature>
<feature type="binding site" evidence="10">
    <location>
        <position position="232"/>
    </location>
    <ligand>
        <name>Zn(2+)</name>
        <dbReference type="ChEBI" id="CHEBI:29105"/>
    </ligand>
</feature>
<evidence type="ECO:0000256" key="3">
    <source>
        <dbReference type="ARBA" id="ARBA00022723"/>
    </source>
</evidence>
<dbReference type="InterPro" id="IPR009080">
    <property type="entry name" value="tRNAsynth_Ia_anticodon-bd"/>
</dbReference>
<keyword evidence="2 10" id="KW-0436">Ligase</keyword>
<dbReference type="GO" id="GO:0005829">
    <property type="term" value="C:cytosol"/>
    <property type="evidence" value="ECO:0007669"/>
    <property type="project" value="TreeGrafter"/>
</dbReference>
<dbReference type="RefSeq" id="WP_011883492.1">
    <property type="nucleotide sequence ID" value="NC_023030.2"/>
</dbReference>
<evidence type="ECO:0000313" key="12">
    <source>
        <dbReference type="EMBL" id="AHB99929.1"/>
    </source>
</evidence>
<reference evidence="12 13" key="1">
    <citation type="journal article" date="2011" name="PLoS ONE">
        <title>Core proteome of the minimal cell: comparative proteomics of three mollicute species.</title>
        <authorList>
            <person name="Fisunov G.Y."/>
            <person name="Alexeev D.G."/>
            <person name="Bazaleev N.A."/>
            <person name="Ladygina V.G."/>
            <person name="Galyamina M.A."/>
            <person name="Kondratov I.G."/>
            <person name="Zhukova N.A."/>
            <person name="Serebryakova M.V."/>
            <person name="Demina I.A."/>
            <person name="Govorun V.M."/>
        </authorList>
    </citation>
    <scope>NUCLEOTIDE SEQUENCE [LARGE SCALE GENOMIC DNA]</scope>
    <source>
        <strain evidence="12 13">S6</strain>
    </source>
</reference>
<dbReference type="NCBIfam" id="TIGR00435">
    <property type="entry name" value="cysS"/>
    <property type="match status" value="1"/>
</dbReference>
<evidence type="ECO:0000256" key="5">
    <source>
        <dbReference type="ARBA" id="ARBA00022833"/>
    </source>
</evidence>
<dbReference type="GO" id="GO:0005524">
    <property type="term" value="F:ATP binding"/>
    <property type="evidence" value="ECO:0007669"/>
    <property type="project" value="UniProtKB-UniRule"/>
</dbReference>
<dbReference type="eggNOG" id="COG0215">
    <property type="taxonomic scope" value="Bacteria"/>
</dbReference>
<proteinExistence type="inferred from homology"/>
<comment type="similarity">
    <text evidence="10">Belongs to the class-I aminoacyl-tRNA synthetase family.</text>
</comment>
<dbReference type="Gene3D" id="3.40.50.620">
    <property type="entry name" value="HUPs"/>
    <property type="match status" value="1"/>
</dbReference>
<sequence>MKLYDTLTKTNVDIDANEINIYVCGPTVYDHIHIGNLRPIVTFDVLRRLLEHSNKKVNFVHNITDIDDKIINQAQRLNLSEEEVTKRYTSAYFEILDALNIKLPKIVKVTDVMNGIIKYIEKIYDKQYAYELDGDIYFDTTRIADYGVLSKRKLDEQISGIRVKSNENKTSPNDFVLWKKTVEGIKWNSRFGLGRPGWHTECAYIIDQEFKQKGFVIHGGGIDLVFPHHENENAQNLALHNKNLANCWVHVGHLLIDNEKMSKSLNNFIYVKHLIESHNYQAIRWVFYNTAHTQPLNFDGTIIKAAQKDVEKIISTVNRFRTFLISNKNNIPSSSLVCEEFKKALFDNLNFANATKVIWDLIKVLNESIAYKKIDENIWAYQQLIWCLEIYGIVPDMIHNEQIIDQINQWTKLLNNKDYQKADTIRNKLINKKVL</sequence>
<evidence type="ECO:0000256" key="4">
    <source>
        <dbReference type="ARBA" id="ARBA00022741"/>
    </source>
</evidence>
<feature type="binding site" evidence="10">
    <location>
        <position position="228"/>
    </location>
    <ligand>
        <name>Zn(2+)</name>
        <dbReference type="ChEBI" id="CHEBI:29105"/>
    </ligand>
</feature>
<dbReference type="GO" id="GO:0006423">
    <property type="term" value="P:cysteinyl-tRNA aminoacylation"/>
    <property type="evidence" value="ECO:0007669"/>
    <property type="project" value="UniProtKB-UniRule"/>
</dbReference>
<gene>
    <name evidence="10 12" type="primary">cysS</name>
    <name evidence="12" type="ORF">GCW_03785</name>
</gene>
<dbReference type="InterPro" id="IPR015803">
    <property type="entry name" value="Cys-tRNA-ligase"/>
</dbReference>
<keyword evidence="8 10" id="KW-0030">Aminoacyl-tRNA synthetase</keyword>
<comment type="catalytic activity">
    <reaction evidence="9 10">
        <text>tRNA(Cys) + L-cysteine + ATP = L-cysteinyl-tRNA(Cys) + AMP + diphosphate</text>
        <dbReference type="Rhea" id="RHEA:17773"/>
        <dbReference type="Rhea" id="RHEA-COMP:9661"/>
        <dbReference type="Rhea" id="RHEA-COMP:9679"/>
        <dbReference type="ChEBI" id="CHEBI:30616"/>
        <dbReference type="ChEBI" id="CHEBI:33019"/>
        <dbReference type="ChEBI" id="CHEBI:35235"/>
        <dbReference type="ChEBI" id="CHEBI:78442"/>
        <dbReference type="ChEBI" id="CHEBI:78517"/>
        <dbReference type="ChEBI" id="CHEBI:456215"/>
        <dbReference type="EC" id="6.1.1.16"/>
    </reaction>
</comment>
<evidence type="ECO:0000259" key="11">
    <source>
        <dbReference type="Pfam" id="PF01406"/>
    </source>
</evidence>
<comment type="cofactor">
    <cofactor evidence="10">
        <name>Zn(2+)</name>
        <dbReference type="ChEBI" id="CHEBI:29105"/>
    </cofactor>
    <text evidence="10">Binds 1 zinc ion per subunit.</text>
</comment>
<dbReference type="KEGG" id="mgz:GCW_03785"/>
<comment type="subunit">
    <text evidence="1 10">Monomer.</text>
</comment>
<dbReference type="Gene3D" id="1.20.120.1910">
    <property type="entry name" value="Cysteine-tRNA ligase, C-terminal anti-codon recognition domain"/>
    <property type="match status" value="1"/>
</dbReference>
<dbReference type="InterPro" id="IPR032678">
    <property type="entry name" value="tRNA-synt_1_cat_dom"/>
</dbReference>
<evidence type="ECO:0000256" key="6">
    <source>
        <dbReference type="ARBA" id="ARBA00022840"/>
    </source>
</evidence>
<organism evidence="12 13">
    <name type="scientific">Mycoplasmoides gallisepticum S6</name>
    <dbReference type="NCBI Taxonomy" id="1006581"/>
    <lineage>
        <taxon>Bacteria</taxon>
        <taxon>Bacillati</taxon>
        <taxon>Mycoplasmatota</taxon>
        <taxon>Mycoplasmoidales</taxon>
        <taxon>Mycoplasmoidaceae</taxon>
        <taxon>Mycoplasmoides</taxon>
    </lineage>
</organism>
<keyword evidence="10" id="KW-0963">Cytoplasm</keyword>
<keyword evidence="4 10" id="KW-0547">Nucleotide-binding</keyword>
<evidence type="ECO:0000256" key="7">
    <source>
        <dbReference type="ARBA" id="ARBA00022917"/>
    </source>
</evidence>
<evidence type="ECO:0000256" key="8">
    <source>
        <dbReference type="ARBA" id="ARBA00023146"/>
    </source>
</evidence>
<dbReference type="PRINTS" id="PR00983">
    <property type="entry name" value="TRNASYNTHCYS"/>
</dbReference>
<evidence type="ECO:0000313" key="13">
    <source>
        <dbReference type="Proteomes" id="UP000018735"/>
    </source>
</evidence>
<dbReference type="GO" id="GO:0004817">
    <property type="term" value="F:cysteine-tRNA ligase activity"/>
    <property type="evidence" value="ECO:0007669"/>
    <property type="project" value="UniProtKB-UniRule"/>
</dbReference>
<feature type="domain" description="tRNA synthetases class I catalytic" evidence="11">
    <location>
        <begin position="13"/>
        <end position="307"/>
    </location>
</feature>
<name>A0A0F6CLF7_MYCGL</name>
<feature type="binding site" evidence="10">
    <location>
        <position position="202"/>
    </location>
    <ligand>
        <name>Zn(2+)</name>
        <dbReference type="ChEBI" id="CHEBI:29105"/>
    </ligand>
</feature>
<dbReference type="SUPFAM" id="SSF47323">
    <property type="entry name" value="Anticodon-binding domain of a subclass of class I aminoacyl-tRNA synthetases"/>
    <property type="match status" value="1"/>
</dbReference>
<dbReference type="PANTHER" id="PTHR10890:SF3">
    <property type="entry name" value="CYSTEINE--TRNA LIGASE, CYTOPLASMIC"/>
    <property type="match status" value="1"/>
</dbReference>
<dbReference type="SUPFAM" id="SSF52374">
    <property type="entry name" value="Nucleotidylyl transferase"/>
    <property type="match status" value="1"/>
</dbReference>
<dbReference type="InterPro" id="IPR024909">
    <property type="entry name" value="Cys-tRNA/MSH_ligase"/>
</dbReference>
<dbReference type="PANTHER" id="PTHR10890">
    <property type="entry name" value="CYSTEINYL-TRNA SYNTHETASE"/>
    <property type="match status" value="1"/>
</dbReference>
<dbReference type="CDD" id="cd00672">
    <property type="entry name" value="CysRS_core"/>
    <property type="match status" value="1"/>
</dbReference>
<evidence type="ECO:0000256" key="2">
    <source>
        <dbReference type="ARBA" id="ARBA00022598"/>
    </source>
</evidence>
<dbReference type="Pfam" id="PF01406">
    <property type="entry name" value="tRNA-synt_1e"/>
    <property type="match status" value="1"/>
</dbReference>
<dbReference type="EC" id="6.1.1.16" evidence="10"/>
<comment type="subcellular location">
    <subcellularLocation>
        <location evidence="10">Cytoplasm</location>
    </subcellularLocation>
</comment>
<accession>A0A0F6CLF7</accession>
<dbReference type="HAMAP" id="MF_00041">
    <property type="entry name" value="Cys_tRNA_synth"/>
    <property type="match status" value="1"/>
</dbReference>
<feature type="short sequence motif" description="'KMSKS' region" evidence="10">
    <location>
        <begin position="260"/>
        <end position="264"/>
    </location>
</feature>
<evidence type="ECO:0000256" key="10">
    <source>
        <dbReference type="HAMAP-Rule" id="MF_00041"/>
    </source>
</evidence>
<keyword evidence="6 10" id="KW-0067">ATP-binding</keyword>
<feature type="binding site" evidence="10">
    <location>
        <position position="263"/>
    </location>
    <ligand>
        <name>ATP</name>
        <dbReference type="ChEBI" id="CHEBI:30616"/>
    </ligand>
</feature>
<evidence type="ECO:0000256" key="1">
    <source>
        <dbReference type="ARBA" id="ARBA00011245"/>
    </source>
</evidence>
<dbReference type="EMBL" id="CP006916">
    <property type="protein sequence ID" value="AHB99929.1"/>
    <property type="molecule type" value="Genomic_DNA"/>
</dbReference>
<dbReference type="InterPro" id="IPR014729">
    <property type="entry name" value="Rossmann-like_a/b/a_fold"/>
</dbReference>
<keyword evidence="7 10" id="KW-0648">Protein biosynthesis</keyword>
<feature type="short sequence motif" description="'HIGH' region" evidence="10">
    <location>
        <begin position="26"/>
        <end position="36"/>
    </location>
</feature>